<comment type="caution">
    <text evidence="1">The sequence shown here is derived from an EMBL/GenBank/DDBJ whole genome shotgun (WGS) entry which is preliminary data.</text>
</comment>
<evidence type="ECO:0000313" key="2">
    <source>
        <dbReference type="Proteomes" id="UP001066276"/>
    </source>
</evidence>
<dbReference type="EMBL" id="JANPWB010000013">
    <property type="protein sequence ID" value="KAJ1106119.1"/>
    <property type="molecule type" value="Genomic_DNA"/>
</dbReference>
<proteinExistence type="predicted"/>
<organism evidence="1 2">
    <name type="scientific">Pleurodeles waltl</name>
    <name type="common">Iberian ribbed newt</name>
    <dbReference type="NCBI Taxonomy" id="8319"/>
    <lineage>
        <taxon>Eukaryota</taxon>
        <taxon>Metazoa</taxon>
        <taxon>Chordata</taxon>
        <taxon>Craniata</taxon>
        <taxon>Vertebrata</taxon>
        <taxon>Euteleostomi</taxon>
        <taxon>Amphibia</taxon>
        <taxon>Batrachia</taxon>
        <taxon>Caudata</taxon>
        <taxon>Salamandroidea</taxon>
        <taxon>Salamandridae</taxon>
        <taxon>Pleurodelinae</taxon>
        <taxon>Pleurodeles</taxon>
    </lineage>
</organism>
<name>A0AAV7MSP6_PLEWA</name>
<accession>A0AAV7MSP6</accession>
<dbReference type="Proteomes" id="UP001066276">
    <property type="component" value="Chromosome 9"/>
</dbReference>
<reference evidence="1" key="1">
    <citation type="journal article" date="2022" name="bioRxiv">
        <title>Sequencing and chromosome-scale assembly of the giantPleurodeles waltlgenome.</title>
        <authorList>
            <person name="Brown T."/>
            <person name="Elewa A."/>
            <person name="Iarovenko S."/>
            <person name="Subramanian E."/>
            <person name="Araus A.J."/>
            <person name="Petzold A."/>
            <person name="Susuki M."/>
            <person name="Suzuki K.-i.T."/>
            <person name="Hayashi T."/>
            <person name="Toyoda A."/>
            <person name="Oliveira C."/>
            <person name="Osipova E."/>
            <person name="Leigh N.D."/>
            <person name="Simon A."/>
            <person name="Yun M.H."/>
        </authorList>
    </citation>
    <scope>NUCLEOTIDE SEQUENCE</scope>
    <source>
        <strain evidence="1">20211129_DDA</strain>
        <tissue evidence="1">Liver</tissue>
    </source>
</reference>
<keyword evidence="2" id="KW-1185">Reference proteome</keyword>
<sequence length="113" mass="12342">MIRRARQELCPTSYAETQARQELQPHAHKLSGNRSEAGAAREGHCIAGDSEALMELAWEEERETGGLHESSPETSSVVALGAKERAIGAADGPCTVYMSPDLLRMRHPRQSSQ</sequence>
<dbReference type="AlphaFoldDB" id="A0AAV7MSP6"/>
<gene>
    <name evidence="1" type="ORF">NDU88_003522</name>
</gene>
<protein>
    <submittedName>
        <fullName evidence="1">Uncharacterized protein</fullName>
    </submittedName>
</protein>
<evidence type="ECO:0000313" key="1">
    <source>
        <dbReference type="EMBL" id="KAJ1106119.1"/>
    </source>
</evidence>